<dbReference type="InterPro" id="IPR029012">
    <property type="entry name" value="Helix_hairpin_bin_sf"/>
</dbReference>
<dbReference type="GO" id="GO:0006612">
    <property type="term" value="P:protein targeting to membrane"/>
    <property type="evidence" value="ECO:0007669"/>
    <property type="project" value="TreeGrafter"/>
</dbReference>
<dbReference type="GO" id="GO:0006623">
    <property type="term" value="P:protein targeting to vacuole"/>
    <property type="evidence" value="ECO:0007669"/>
    <property type="project" value="TreeGrafter"/>
</dbReference>
<feature type="compositionally biased region" description="Pro residues" evidence="7">
    <location>
        <begin position="156"/>
        <end position="174"/>
    </location>
</feature>
<dbReference type="AlphaFoldDB" id="A0AAW2YY51"/>
<dbReference type="InterPro" id="IPR009851">
    <property type="entry name" value="Mod_r"/>
</dbReference>
<keyword evidence="3 6" id="KW-0813">Transport</keyword>
<evidence type="ECO:0000256" key="7">
    <source>
        <dbReference type="SAM" id="MobiDB-lite"/>
    </source>
</evidence>
<name>A0AAW2YY51_9EUKA</name>
<evidence type="ECO:0000313" key="10">
    <source>
        <dbReference type="Proteomes" id="UP001431209"/>
    </source>
</evidence>
<dbReference type="CDD" id="cd11685">
    <property type="entry name" value="UEV_TSG101-like"/>
    <property type="match status" value="1"/>
</dbReference>
<evidence type="ECO:0000256" key="2">
    <source>
        <dbReference type="ARBA" id="ARBA00007617"/>
    </source>
</evidence>
<dbReference type="InterPro" id="IPR037202">
    <property type="entry name" value="ESCRT_assembly_dom"/>
</dbReference>
<dbReference type="SUPFAM" id="SSF140111">
    <property type="entry name" value="Endosomal sorting complex assembly domain"/>
    <property type="match status" value="1"/>
</dbReference>
<protein>
    <submittedName>
        <fullName evidence="9">Vacuolar protein sorting protein 37A</fullName>
    </submittedName>
</protein>
<feature type="region of interest" description="Disordered" evidence="7">
    <location>
        <begin position="151"/>
        <end position="208"/>
    </location>
</feature>
<dbReference type="Gene3D" id="1.10.287.660">
    <property type="entry name" value="Helix hairpin bin"/>
    <property type="match status" value="1"/>
</dbReference>
<reference evidence="9 10" key="1">
    <citation type="submission" date="2024-03" db="EMBL/GenBank/DDBJ databases">
        <title>The Acrasis kona genome and developmental transcriptomes reveal deep origins of eukaryotic multicellular pathways.</title>
        <authorList>
            <person name="Sheikh S."/>
            <person name="Fu C.-J."/>
            <person name="Brown M.W."/>
            <person name="Baldauf S.L."/>
        </authorList>
    </citation>
    <scope>NUCLEOTIDE SEQUENCE [LARGE SCALE GENOMIC DNA]</scope>
    <source>
        <strain evidence="9 10">ATCC MYA-3509</strain>
    </source>
</reference>
<feature type="domain" description="VPS37 C-terminal" evidence="8">
    <location>
        <begin position="288"/>
        <end position="369"/>
    </location>
</feature>
<comment type="similarity">
    <text evidence="2">Belongs to the VPS37 family.</text>
</comment>
<dbReference type="Pfam" id="PF07200">
    <property type="entry name" value="Mod_r"/>
    <property type="match status" value="1"/>
</dbReference>
<dbReference type="PANTHER" id="PTHR13678">
    <property type="entry name" value="VACUOLAR PROTEIN SORTING-ASSOCIATED PROTEIN 37"/>
    <property type="match status" value="1"/>
</dbReference>
<dbReference type="Gene3D" id="3.10.110.10">
    <property type="entry name" value="Ubiquitin Conjugating Enzyme"/>
    <property type="match status" value="1"/>
</dbReference>
<evidence type="ECO:0000313" key="9">
    <source>
        <dbReference type="EMBL" id="KAL0481846.1"/>
    </source>
</evidence>
<dbReference type="InterPro" id="IPR016135">
    <property type="entry name" value="UBQ-conjugating_enzyme/RWD"/>
</dbReference>
<dbReference type="PANTHER" id="PTHR13678:SF2">
    <property type="entry name" value="VACUOLAR PROTEIN SORTING-ASSOCIATED PROTEIN 37A"/>
    <property type="match status" value="1"/>
</dbReference>
<comment type="caution">
    <text evidence="9">The sequence shown here is derived from an EMBL/GenBank/DDBJ whole genome shotgun (WGS) entry which is preliminary data.</text>
</comment>
<keyword evidence="4" id="KW-0967">Endosome</keyword>
<evidence type="ECO:0000256" key="1">
    <source>
        <dbReference type="ARBA" id="ARBA00004177"/>
    </source>
</evidence>
<evidence type="ECO:0000256" key="4">
    <source>
        <dbReference type="ARBA" id="ARBA00022753"/>
    </source>
</evidence>
<dbReference type="Proteomes" id="UP001431209">
    <property type="component" value="Unassembled WGS sequence"/>
</dbReference>
<comment type="subcellular location">
    <subcellularLocation>
        <location evidence="1">Endosome</location>
    </subcellularLocation>
</comment>
<evidence type="ECO:0000259" key="8">
    <source>
        <dbReference type="PROSITE" id="PS51314"/>
    </source>
</evidence>
<dbReference type="EMBL" id="JAOPGA020000797">
    <property type="protein sequence ID" value="KAL0481846.1"/>
    <property type="molecule type" value="Genomic_DNA"/>
</dbReference>
<evidence type="ECO:0000256" key="3">
    <source>
        <dbReference type="ARBA" id="ARBA00022448"/>
    </source>
</evidence>
<gene>
    <name evidence="9" type="ORF">AKO1_011385</name>
</gene>
<dbReference type="PROSITE" id="PS51314">
    <property type="entry name" value="VPS37_C"/>
    <property type="match status" value="1"/>
</dbReference>
<evidence type="ECO:0000256" key="6">
    <source>
        <dbReference type="PROSITE-ProRule" id="PRU00646"/>
    </source>
</evidence>
<accession>A0AAW2YY51</accession>
<dbReference type="GO" id="GO:0043162">
    <property type="term" value="P:ubiquitin-dependent protein catabolic process via the multivesicular body sorting pathway"/>
    <property type="evidence" value="ECO:0007669"/>
    <property type="project" value="TreeGrafter"/>
</dbReference>
<organism evidence="9 10">
    <name type="scientific">Acrasis kona</name>
    <dbReference type="NCBI Taxonomy" id="1008807"/>
    <lineage>
        <taxon>Eukaryota</taxon>
        <taxon>Discoba</taxon>
        <taxon>Heterolobosea</taxon>
        <taxon>Tetramitia</taxon>
        <taxon>Eutetramitia</taxon>
        <taxon>Acrasidae</taxon>
        <taxon>Acrasis</taxon>
    </lineage>
</organism>
<dbReference type="SUPFAM" id="SSF54495">
    <property type="entry name" value="UBC-like"/>
    <property type="match status" value="1"/>
</dbReference>
<evidence type="ECO:0000256" key="5">
    <source>
        <dbReference type="ARBA" id="ARBA00022927"/>
    </source>
</evidence>
<keyword evidence="10" id="KW-1185">Reference proteome</keyword>
<dbReference type="GO" id="GO:0000813">
    <property type="term" value="C:ESCRT I complex"/>
    <property type="evidence" value="ECO:0007669"/>
    <property type="project" value="TreeGrafter"/>
</dbReference>
<keyword evidence="5 6" id="KW-0653">Protein transport</keyword>
<proteinExistence type="inferred from homology"/>
<sequence length="369" mass="42612">MYPTTSVGRGFGYPNPNMSGSFYNANDTMRLRSMQVDTVVKRYPNTRIVSHDRSVFDVPVILKNNAQLNFRVTLGPNFPTQAPVVNLMARAEHQFLDHNSLVIHPKLRNWSQQMNLADMLSEIFQEFIKIPPRITSYAPPTFDVQQTLNQQSPYPQYMPPPPTQTNGYQPPPNPYLTQTPSPVPASSTPSPPPVKVDTRIPIPPIPNTFEEVDRLTDDEIKDMLNDANQHKFNEFFDNLTYVKNLKKIHKDLRDANMAIAMGNINKEEQVAKKKQPLIVKQQTLQTVQDEYNKKAVVQNEIATRYSPQNLLSMLNRKIDEVDKESEDIGERFLDQKGDVKTFMDEFVAKKSLYYLRREKKDRFKETYCK</sequence>